<proteinExistence type="predicted"/>
<keyword evidence="2" id="KW-1185">Reference proteome</keyword>
<dbReference type="EMBL" id="JAUTBK010000002">
    <property type="protein sequence ID" value="MDQ1207236.1"/>
    <property type="molecule type" value="Genomic_DNA"/>
</dbReference>
<comment type="caution">
    <text evidence="1">The sequence shown here is derived from an EMBL/GenBank/DDBJ whole genome shotgun (WGS) entry which is preliminary data.</text>
</comment>
<gene>
    <name evidence="1" type="ORF">QE380_000159</name>
</gene>
<dbReference type="Proteomes" id="UP001233360">
    <property type="component" value="Unassembled WGS sequence"/>
</dbReference>
<reference evidence="1 2" key="1">
    <citation type="submission" date="2023-07" db="EMBL/GenBank/DDBJ databases">
        <title>Functional and genomic diversity of the sorghum phyllosphere microbiome.</title>
        <authorList>
            <person name="Shade A."/>
        </authorList>
    </citation>
    <scope>NUCLEOTIDE SEQUENCE [LARGE SCALE GENOMIC DNA]</scope>
    <source>
        <strain evidence="1 2">SORGH_AS_0887</strain>
    </source>
</reference>
<dbReference type="RefSeq" id="WP_307001308.1">
    <property type="nucleotide sequence ID" value="NZ_JAUTBK010000002.1"/>
</dbReference>
<name>A0ABU0URZ7_ACIBI</name>
<protein>
    <submittedName>
        <fullName evidence="1">Uncharacterized protein</fullName>
    </submittedName>
</protein>
<organism evidence="1 2">
    <name type="scientific">Acinetobacter baylyi</name>
    <dbReference type="NCBI Taxonomy" id="202950"/>
    <lineage>
        <taxon>Bacteria</taxon>
        <taxon>Pseudomonadati</taxon>
        <taxon>Pseudomonadota</taxon>
        <taxon>Gammaproteobacteria</taxon>
        <taxon>Moraxellales</taxon>
        <taxon>Moraxellaceae</taxon>
        <taxon>Acinetobacter</taxon>
    </lineage>
</organism>
<evidence type="ECO:0000313" key="2">
    <source>
        <dbReference type="Proteomes" id="UP001233360"/>
    </source>
</evidence>
<evidence type="ECO:0000313" key="1">
    <source>
        <dbReference type="EMBL" id="MDQ1207236.1"/>
    </source>
</evidence>
<accession>A0ABU0URZ7</accession>
<sequence length="104" mass="11894">MGFLFNTDFLEQFGYSVGEEDEATHYSTYGECDWKLKANKDQVFFWDALSRSWKKWALTLGHCTPIGEQEPNFRCGPVNQVAVKAVVKATELAPIYTDSRYKGD</sequence>